<dbReference type="Proteomes" id="UP001164539">
    <property type="component" value="Chromosome 11"/>
</dbReference>
<proteinExistence type="predicted"/>
<evidence type="ECO:0000313" key="1">
    <source>
        <dbReference type="EMBL" id="KAJ4705780.1"/>
    </source>
</evidence>
<keyword evidence="1" id="KW-0418">Kinase</keyword>
<sequence length="1177" mass="129911">MDPSRIHQHYQYNSMEHGHGEFQPASQAYIPDPTSRIAPNVIAPDRNISEVKPVLNYSITGEEFSLEFMRDRVNHRKPFIPNISGDPNYATGYMELKGILGISHTGSESGSDISMLTLVEKGQKEFERKNSSLHEDRSNYSSFQSIPQTSGYESNRVSIHGYASSEASDSSSTKMKVLCSFGGKILPRPSDGKLRYVGGETRIIRIRKDVSWQKLRQKALEVYNQVHVIKYQLPGEDLDALVSVSCDEDLQNMMEEYNELQDREGSQKIRMFLFSMSDLAEAQSGLSSMDGDSEIQYVVAVNGMDSGSRRSMSLHGLRSSSANDLDEFDGHNIERGTSRVAADSAGVSTSTLIGNIAPSSTIHPSTTILPSSSDAHETYPQFYHGQVMHPRETREYPLQYGPDPSSYSPFGEIPTSMPLYDRTNQPGGLSDGHQHSVLQVQNPQIMIMQGKVLPDGSVQPDNPHVTKHFAVEETAVPVGVPRGDIPLFPAKSDGKHQEPQKVSPPVDSVSAVQIPKTNDDDLCSTSSSTLGPGHGDSETNPNDLSYLEPPVPPQRIYYSEKIPREQGDLLNRLSKSDDSLGSQFLISHSRSDIVQQDPVSESDEKVHTVAQTIEDGLAQLQKHKEFADAISQTNSKLFEEMSIPNTLDKETNGPTEYHKKLPTDENGSGPELPAVSHAVSNIQHEGLASESSANGVSQGLSPFGVSAQGRVDISVDIDDRFPLDFLSDIYSKALISEDSSGINPLHKDGAGISVNMENHEPKRWSYFRNLAQEEFGQKDVSLIDREHLGLSSAPREVVEEDSRLYHFTPLTKDGVPMGHVDSQINFVEDNQKAFGAEPSVSESMQFDAMIENLRTAESEYEEGNAGNRNIGLPPLDPSLGDFDISSVQVIKNEDLEEQKELGSGTFGTVYHGKWRGTDVAIKRIKKSCFTGRSSEQERLTAEFWKEAEILSKLHHPNVVAFYGVVQDGPGGTLATVTEYMVDGSLRHVLVRKDRFLDRRRRLIIAMDAAFGMEYLHSKNIVHFDLKCDNLLVNLKDPSRPICKVGDFGLSKIKRTTLVSGGVRGTLPWMAPELLSGSSNKVSEKVDVFSFGIVLWEILTGEEPYANMHYGAIIGGIVNNTLRPTIPSYCDAEWKGLMEECWAPNPAARPSFTEIASRLRVLSTAASQTKGHGHKLSK</sequence>
<reference evidence="1 2" key="1">
    <citation type="journal article" date="2023" name="Science">
        <title>Complex scaffold remodeling in plant triterpene biosynthesis.</title>
        <authorList>
            <person name="De La Pena R."/>
            <person name="Hodgson H."/>
            <person name="Liu J.C."/>
            <person name="Stephenson M.J."/>
            <person name="Martin A.C."/>
            <person name="Owen C."/>
            <person name="Harkess A."/>
            <person name="Leebens-Mack J."/>
            <person name="Jimenez L.E."/>
            <person name="Osbourn A."/>
            <person name="Sattely E.S."/>
        </authorList>
    </citation>
    <scope>NUCLEOTIDE SEQUENCE [LARGE SCALE GENOMIC DNA]</scope>
    <source>
        <strain evidence="2">cv. JPN11</strain>
        <tissue evidence="1">Leaf</tissue>
    </source>
</reference>
<name>A0ACC1X6G7_MELAZ</name>
<accession>A0ACC1X6G7</accession>
<evidence type="ECO:0000313" key="2">
    <source>
        <dbReference type="Proteomes" id="UP001164539"/>
    </source>
</evidence>
<comment type="caution">
    <text evidence="1">The sequence shown here is derived from an EMBL/GenBank/DDBJ whole genome shotgun (WGS) entry which is preliminary data.</text>
</comment>
<keyword evidence="2" id="KW-1185">Reference proteome</keyword>
<organism evidence="1 2">
    <name type="scientific">Melia azedarach</name>
    <name type="common">Chinaberry tree</name>
    <dbReference type="NCBI Taxonomy" id="155640"/>
    <lineage>
        <taxon>Eukaryota</taxon>
        <taxon>Viridiplantae</taxon>
        <taxon>Streptophyta</taxon>
        <taxon>Embryophyta</taxon>
        <taxon>Tracheophyta</taxon>
        <taxon>Spermatophyta</taxon>
        <taxon>Magnoliopsida</taxon>
        <taxon>eudicotyledons</taxon>
        <taxon>Gunneridae</taxon>
        <taxon>Pentapetalae</taxon>
        <taxon>rosids</taxon>
        <taxon>malvids</taxon>
        <taxon>Sapindales</taxon>
        <taxon>Meliaceae</taxon>
        <taxon>Melia</taxon>
    </lineage>
</organism>
<gene>
    <name evidence="1" type="ORF">OWV82_019521</name>
</gene>
<dbReference type="EMBL" id="CM051404">
    <property type="protein sequence ID" value="KAJ4705780.1"/>
    <property type="molecule type" value="Genomic_DNA"/>
</dbReference>
<keyword evidence="1" id="KW-0808">Transferase</keyword>
<protein>
    <submittedName>
        <fullName evidence="1">Kinase family protein</fullName>
    </submittedName>
</protein>